<keyword evidence="1" id="KW-0812">Transmembrane</keyword>
<gene>
    <name evidence="3" type="ORF">TH30_08770</name>
</gene>
<dbReference type="OrthoDB" id="8479416at2"/>
<keyword evidence="1" id="KW-1133">Transmembrane helix</keyword>
<name>A0A367X1X3_9PROT</name>
<dbReference type="InterPro" id="IPR036680">
    <property type="entry name" value="SPOR-like_sf"/>
</dbReference>
<keyword evidence="1" id="KW-0472">Membrane</keyword>
<dbReference type="GO" id="GO:0042834">
    <property type="term" value="F:peptidoglycan binding"/>
    <property type="evidence" value="ECO:0007669"/>
    <property type="project" value="InterPro"/>
</dbReference>
<evidence type="ECO:0000259" key="2">
    <source>
        <dbReference type="PROSITE" id="PS51724"/>
    </source>
</evidence>
<protein>
    <recommendedName>
        <fullName evidence="2">SPOR domain-containing protein</fullName>
    </recommendedName>
</protein>
<feature type="transmembrane region" description="Helical" evidence="1">
    <location>
        <begin position="28"/>
        <end position="49"/>
    </location>
</feature>
<dbReference type="AlphaFoldDB" id="A0A367X1X3"/>
<dbReference type="EMBL" id="JPWI01000004">
    <property type="protein sequence ID" value="RCK46672.1"/>
    <property type="molecule type" value="Genomic_DNA"/>
</dbReference>
<reference evidence="3 4" key="1">
    <citation type="submission" date="2014-07" db="EMBL/GenBank/DDBJ databases">
        <title>Draft genome sequence of Thalassospira profundimaris PR54-5.</title>
        <authorList>
            <person name="Lai Q."/>
            <person name="Shao Z."/>
        </authorList>
    </citation>
    <scope>NUCLEOTIDE SEQUENCE [LARGE SCALE GENOMIC DNA]</scope>
    <source>
        <strain evidence="3 4">PR54-5</strain>
    </source>
</reference>
<evidence type="ECO:0000313" key="4">
    <source>
        <dbReference type="Proteomes" id="UP000252255"/>
    </source>
</evidence>
<dbReference type="PROSITE" id="PS51724">
    <property type="entry name" value="SPOR"/>
    <property type="match status" value="1"/>
</dbReference>
<dbReference type="SUPFAM" id="SSF110997">
    <property type="entry name" value="Sporulation related repeat"/>
    <property type="match status" value="1"/>
</dbReference>
<sequence>MARPPCDRNQHAAPALHGVCASWNRGGLLLLVGFLAFGAISTASTPLAIAQTPENPTMPTGVDMIPTDLPAHASEPVNRNRPLSLLPGTIPVDNSIEDDAEIPSLANQYYQTLTGTASARQNRTAPDATVTRTKVISTKTTETGTSAPAPTGATEKQTPMVAIRTETASRSPNIVGNDTSGIYLIQLGAFRDTISAESYWASFLVRYPDLSRAHTKQIVTADLGTKGIYHRLQLTGFASYEGAKQQCRQLKSDGTDCFATHR</sequence>
<dbReference type="InterPro" id="IPR007730">
    <property type="entry name" value="SPOR-like_dom"/>
</dbReference>
<dbReference type="Gene3D" id="3.30.70.1070">
    <property type="entry name" value="Sporulation related repeat"/>
    <property type="match status" value="1"/>
</dbReference>
<feature type="domain" description="SPOR" evidence="2">
    <location>
        <begin position="177"/>
        <end position="262"/>
    </location>
</feature>
<dbReference type="RefSeq" id="WP_114097647.1">
    <property type="nucleotide sequence ID" value="NZ_JPWI01000004.1"/>
</dbReference>
<evidence type="ECO:0000313" key="3">
    <source>
        <dbReference type="EMBL" id="RCK46672.1"/>
    </source>
</evidence>
<comment type="caution">
    <text evidence="3">The sequence shown here is derived from an EMBL/GenBank/DDBJ whole genome shotgun (WGS) entry which is preliminary data.</text>
</comment>
<dbReference type="Pfam" id="PF05036">
    <property type="entry name" value="SPOR"/>
    <property type="match status" value="1"/>
</dbReference>
<proteinExistence type="predicted"/>
<dbReference type="Proteomes" id="UP000252255">
    <property type="component" value="Unassembled WGS sequence"/>
</dbReference>
<organism evidence="3 4">
    <name type="scientific">Thalassospira profundimaris</name>
    <dbReference type="NCBI Taxonomy" id="502049"/>
    <lineage>
        <taxon>Bacteria</taxon>
        <taxon>Pseudomonadati</taxon>
        <taxon>Pseudomonadota</taxon>
        <taxon>Alphaproteobacteria</taxon>
        <taxon>Rhodospirillales</taxon>
        <taxon>Thalassospiraceae</taxon>
        <taxon>Thalassospira</taxon>
    </lineage>
</organism>
<accession>A0A367X1X3</accession>
<evidence type="ECO:0000256" key="1">
    <source>
        <dbReference type="SAM" id="Phobius"/>
    </source>
</evidence>